<proteinExistence type="predicted"/>
<organism evidence="1 2">
    <name type="scientific">Actinophytocola glycyrrhizae</name>
    <dbReference type="NCBI Taxonomy" id="2044873"/>
    <lineage>
        <taxon>Bacteria</taxon>
        <taxon>Bacillati</taxon>
        <taxon>Actinomycetota</taxon>
        <taxon>Actinomycetes</taxon>
        <taxon>Pseudonocardiales</taxon>
        <taxon>Pseudonocardiaceae</taxon>
    </lineage>
</organism>
<dbReference type="PANTHER" id="PTHR36039">
    <property type="match status" value="1"/>
</dbReference>
<dbReference type="EMBL" id="JBHSIS010000006">
    <property type="protein sequence ID" value="MFC4854397.1"/>
    <property type="molecule type" value="Genomic_DNA"/>
</dbReference>
<name>A0ABV9RZG8_9PSEU</name>
<dbReference type="Proteomes" id="UP001595859">
    <property type="component" value="Unassembled WGS sequence"/>
</dbReference>
<dbReference type="RefSeq" id="WP_378056342.1">
    <property type="nucleotide sequence ID" value="NZ_JBHSIS010000006.1"/>
</dbReference>
<dbReference type="SUPFAM" id="SSF55144">
    <property type="entry name" value="LigT-like"/>
    <property type="match status" value="1"/>
</dbReference>
<dbReference type="PANTHER" id="PTHR36039:SF2">
    <property type="entry name" value="RNA LIGASE_CYCLIC NUCLEOTIDE PHOSPHODIESTERASE FAMILY PROTEIN"/>
    <property type="match status" value="1"/>
</dbReference>
<evidence type="ECO:0000313" key="2">
    <source>
        <dbReference type="Proteomes" id="UP001595859"/>
    </source>
</evidence>
<gene>
    <name evidence="1" type="ORF">ACFPCV_12860</name>
</gene>
<sequence>MAQALEFHFDGDADAAVRGLWRRLADNGVPDAVPSPATAPHVTFAAAGTIPAATRAALREDLRLLSIPSLWLSFLTAADDELALTAVVDTELLAVHSAVHDVLAKRVKQPVARYLPGSWMPHCVLARDLDPARMTAAFAALHPTGSIKARITEIVVVDTHTGETDVLRDLEDRS</sequence>
<dbReference type="InterPro" id="IPR009097">
    <property type="entry name" value="Cyclic_Pdiesterase"/>
</dbReference>
<reference evidence="2" key="1">
    <citation type="journal article" date="2019" name="Int. J. Syst. Evol. Microbiol.">
        <title>The Global Catalogue of Microorganisms (GCM) 10K type strain sequencing project: providing services to taxonomists for standard genome sequencing and annotation.</title>
        <authorList>
            <consortium name="The Broad Institute Genomics Platform"/>
            <consortium name="The Broad Institute Genome Sequencing Center for Infectious Disease"/>
            <person name="Wu L."/>
            <person name="Ma J."/>
        </authorList>
    </citation>
    <scope>NUCLEOTIDE SEQUENCE [LARGE SCALE GENOMIC DNA]</scope>
    <source>
        <strain evidence="2">ZS-22-S1</strain>
    </source>
</reference>
<comment type="caution">
    <text evidence="1">The sequence shown here is derived from an EMBL/GenBank/DDBJ whole genome shotgun (WGS) entry which is preliminary data.</text>
</comment>
<keyword evidence="1" id="KW-0436">Ligase</keyword>
<keyword evidence="2" id="KW-1185">Reference proteome</keyword>
<dbReference type="GO" id="GO:0016874">
    <property type="term" value="F:ligase activity"/>
    <property type="evidence" value="ECO:0007669"/>
    <property type="project" value="UniProtKB-KW"/>
</dbReference>
<evidence type="ECO:0000313" key="1">
    <source>
        <dbReference type="EMBL" id="MFC4854397.1"/>
    </source>
</evidence>
<accession>A0ABV9RZG8</accession>
<protein>
    <submittedName>
        <fullName evidence="1">2'-5' RNA ligase family protein</fullName>
    </submittedName>
</protein>
<dbReference type="Gene3D" id="3.90.1140.10">
    <property type="entry name" value="Cyclic phosphodiesterase"/>
    <property type="match status" value="1"/>
</dbReference>